<evidence type="ECO:0000313" key="2">
    <source>
        <dbReference type="Proteomes" id="UP001465755"/>
    </source>
</evidence>
<gene>
    <name evidence="1" type="ORF">WJX73_006408</name>
</gene>
<accession>A0AAW1PRC6</accession>
<comment type="caution">
    <text evidence="1">The sequence shown here is derived from an EMBL/GenBank/DDBJ whole genome shotgun (WGS) entry which is preliminary data.</text>
</comment>
<dbReference type="Proteomes" id="UP001465755">
    <property type="component" value="Unassembled WGS sequence"/>
</dbReference>
<reference evidence="1 2" key="1">
    <citation type="journal article" date="2024" name="Nat. Commun.">
        <title>Phylogenomics reveals the evolutionary origins of lichenization in chlorophyte algae.</title>
        <authorList>
            <person name="Puginier C."/>
            <person name="Libourel C."/>
            <person name="Otte J."/>
            <person name="Skaloud P."/>
            <person name="Haon M."/>
            <person name="Grisel S."/>
            <person name="Petersen M."/>
            <person name="Berrin J.G."/>
            <person name="Delaux P.M."/>
            <person name="Dal Grande F."/>
            <person name="Keller J."/>
        </authorList>
    </citation>
    <scope>NUCLEOTIDE SEQUENCE [LARGE SCALE GENOMIC DNA]</scope>
    <source>
        <strain evidence="1 2">SAG 2036</strain>
    </source>
</reference>
<evidence type="ECO:0000313" key="1">
    <source>
        <dbReference type="EMBL" id="KAK9812380.1"/>
    </source>
</evidence>
<dbReference type="AlphaFoldDB" id="A0AAW1PRC6"/>
<name>A0AAW1PRC6_9CHLO</name>
<organism evidence="1 2">
    <name type="scientific">Symbiochloris irregularis</name>
    <dbReference type="NCBI Taxonomy" id="706552"/>
    <lineage>
        <taxon>Eukaryota</taxon>
        <taxon>Viridiplantae</taxon>
        <taxon>Chlorophyta</taxon>
        <taxon>core chlorophytes</taxon>
        <taxon>Trebouxiophyceae</taxon>
        <taxon>Trebouxiales</taxon>
        <taxon>Trebouxiaceae</taxon>
        <taxon>Symbiochloris</taxon>
    </lineage>
</organism>
<proteinExistence type="predicted"/>
<sequence length="69" mass="7916">MTCRDNQPVKYTSPALLLVRLSELCESYDTSAHPVPKLLVQLAYERFLPLTRWLAARHRSVECAPCILM</sequence>
<keyword evidence="2" id="KW-1185">Reference proteome</keyword>
<protein>
    <submittedName>
        <fullName evidence="1">Uncharacterized protein</fullName>
    </submittedName>
</protein>
<dbReference type="EMBL" id="JALJOQ010000007">
    <property type="protein sequence ID" value="KAK9812380.1"/>
    <property type="molecule type" value="Genomic_DNA"/>
</dbReference>